<proteinExistence type="predicted"/>
<comment type="caution">
    <text evidence="1">The sequence shown here is derived from an EMBL/GenBank/DDBJ whole genome shotgun (WGS) entry which is preliminary data.</text>
</comment>
<sequence>MARTLKFAALAAALMLSASVVGASAFTSAEITRSTSVTVADDDAAAAEITFADGGLGVATFDGQTGKMALEFDDLNRGSSSFTFGSQTSVQNSNTAAFTFTPGQSGDGSYTVDVTSSNDLISGVSMYTSDGSLVESDTTSVAGGETVYVVLTVDLASGDTASGGNVVVTANKV</sequence>
<dbReference type="RefSeq" id="WP_158202901.1">
    <property type="nucleotide sequence ID" value="NZ_WSZK01000005.1"/>
</dbReference>
<name>A0A6B0GE03_9EURY</name>
<organism evidence="1 2">
    <name type="scientific">Halomarina oriensis</name>
    <dbReference type="NCBI Taxonomy" id="671145"/>
    <lineage>
        <taxon>Archaea</taxon>
        <taxon>Methanobacteriati</taxon>
        <taxon>Methanobacteriota</taxon>
        <taxon>Stenosarchaea group</taxon>
        <taxon>Halobacteria</taxon>
        <taxon>Halobacteriales</taxon>
        <taxon>Natronomonadaceae</taxon>
        <taxon>Halomarina</taxon>
    </lineage>
</organism>
<evidence type="ECO:0000313" key="1">
    <source>
        <dbReference type="EMBL" id="MWG33166.1"/>
    </source>
</evidence>
<reference evidence="1 2" key="1">
    <citation type="submission" date="2019-12" db="EMBL/GenBank/DDBJ databases">
        <title>Halocatena pleomorpha gen. nov. sp. nov., an extremely halophilic archaeon of family Halobacteriaceae isolated from saltpan soil.</title>
        <authorList>
            <person name="Pal Y."/>
            <person name="Verma A."/>
            <person name="Krishnamurthi S."/>
            <person name="Kumar P."/>
        </authorList>
    </citation>
    <scope>NUCLEOTIDE SEQUENCE [LARGE SCALE GENOMIC DNA]</scope>
    <source>
        <strain evidence="1 2">JCM 16495</strain>
    </source>
</reference>
<evidence type="ECO:0000313" key="2">
    <source>
        <dbReference type="Proteomes" id="UP000451471"/>
    </source>
</evidence>
<accession>A0A6B0GE03</accession>
<dbReference type="Proteomes" id="UP000451471">
    <property type="component" value="Unassembled WGS sequence"/>
</dbReference>
<dbReference type="EMBL" id="WSZK01000005">
    <property type="protein sequence ID" value="MWG33166.1"/>
    <property type="molecule type" value="Genomic_DNA"/>
</dbReference>
<evidence type="ECO:0008006" key="3">
    <source>
        <dbReference type="Google" id="ProtNLM"/>
    </source>
</evidence>
<gene>
    <name evidence="1" type="ORF">GQS65_01455</name>
</gene>
<dbReference type="AlphaFoldDB" id="A0A6B0GE03"/>
<protein>
    <recommendedName>
        <fullName evidence="3">DUF1102 domain-containing protein</fullName>
    </recommendedName>
</protein>
<keyword evidence="2" id="KW-1185">Reference proteome</keyword>